<dbReference type="InterPro" id="IPR021858">
    <property type="entry name" value="Fun_TF"/>
</dbReference>
<dbReference type="PANTHER" id="PTHR37534:SF49">
    <property type="entry name" value="LYSINE BIOSYNTHESIS REGULATORY PROTEIN LYS14"/>
    <property type="match status" value="1"/>
</dbReference>
<dbReference type="SMART" id="SM00066">
    <property type="entry name" value="GAL4"/>
    <property type="match status" value="1"/>
</dbReference>
<name>A0A6A6PLV6_9PEZI</name>
<comment type="subcellular location">
    <subcellularLocation>
        <location evidence="1">Nucleus</location>
    </subcellularLocation>
</comment>
<dbReference type="Proteomes" id="UP000799767">
    <property type="component" value="Unassembled WGS sequence"/>
</dbReference>
<dbReference type="PANTHER" id="PTHR37534">
    <property type="entry name" value="TRANSCRIPTIONAL ACTIVATOR PROTEIN UGA3"/>
    <property type="match status" value="1"/>
</dbReference>
<dbReference type="OrthoDB" id="3598904at2759"/>
<feature type="compositionally biased region" description="Low complexity" evidence="3">
    <location>
        <begin position="27"/>
        <end position="41"/>
    </location>
</feature>
<sequence length="691" mass="77805">MQDTDDASISHRRTAQLPPLAPRQITPSAQDRSSSSGSRPPRLSHRSRQGCWTCRARKVKCDETHPKCGPCTRLNRECDWDHRWNFSDATRSTREKYPNVRSDDNVVWDPGARSSSTSTEERFAYDDQAAFHLLSTDEERERKAETRRPGTYGVVVTPDSFAELPEYATSATSSRRMSLQSPMSTGYSTPLYERTMKRASTDPNVVVLDRFEDTPTTPAVSFLPPSLSGRGSNVQNDTRYLPMRSAPMADGLSNSPLASRRRTDDELVQYFRRDVVSRLVQPHGGGISTSTPPTGSTRDTFEAASRRFRPLHHAICAVSALKLAYNGESTLEEALQHYHQALSTSTNASPPDDLASDGLFLRHFLLLIFDICFQIANNENGSTNAWTIHLDNLKRSAMLRHQRYGRETHAYLIWSICELDVYACLLGNGECDFIQTMMQHNMLPPLDQQLPIVRPDAYFSQDPSILQATLALRQAMFLHTAKLAQTAQLFRNEAAELGAVPSQSIARWQTTVVGLQNELLSTWMQWCPPYLNSGDPRAGQDLPEQTRYVYEHALTLYHTSTIYSRTSMFPSQRRLPIANHVQIHTDTETRAYAILALASDQLDRAPAHPERRHTVFPLFMAGFASSQPDTKARALELLKRLEGGGIGQNTARTRVLLKAVCEEQRRRRAPEEVDWLTLAKERSLNVVNCGL</sequence>
<dbReference type="GO" id="GO:0008270">
    <property type="term" value="F:zinc ion binding"/>
    <property type="evidence" value="ECO:0007669"/>
    <property type="project" value="InterPro"/>
</dbReference>
<evidence type="ECO:0000256" key="3">
    <source>
        <dbReference type="SAM" id="MobiDB-lite"/>
    </source>
</evidence>
<dbReference type="EMBL" id="MU001638">
    <property type="protein sequence ID" value="KAF2481078.1"/>
    <property type="molecule type" value="Genomic_DNA"/>
</dbReference>
<accession>A0A6A6PLV6</accession>
<keyword evidence="2" id="KW-0539">Nucleus</keyword>
<evidence type="ECO:0000259" key="4">
    <source>
        <dbReference type="PROSITE" id="PS50048"/>
    </source>
</evidence>
<dbReference type="GeneID" id="54478410"/>
<dbReference type="RefSeq" id="XP_033587648.1">
    <property type="nucleotide sequence ID" value="XM_033737408.1"/>
</dbReference>
<evidence type="ECO:0000256" key="1">
    <source>
        <dbReference type="ARBA" id="ARBA00004123"/>
    </source>
</evidence>
<evidence type="ECO:0000313" key="5">
    <source>
        <dbReference type="EMBL" id="KAF2481078.1"/>
    </source>
</evidence>
<evidence type="ECO:0000256" key="2">
    <source>
        <dbReference type="ARBA" id="ARBA00023242"/>
    </source>
</evidence>
<gene>
    <name evidence="5" type="ORF">BDY17DRAFT_325798</name>
</gene>
<dbReference type="PROSITE" id="PS50048">
    <property type="entry name" value="ZN2_CY6_FUNGAL_2"/>
    <property type="match status" value="1"/>
</dbReference>
<dbReference type="GO" id="GO:0005634">
    <property type="term" value="C:nucleus"/>
    <property type="evidence" value="ECO:0007669"/>
    <property type="project" value="UniProtKB-SubCell"/>
</dbReference>
<keyword evidence="6" id="KW-1185">Reference proteome</keyword>
<dbReference type="InterPro" id="IPR001138">
    <property type="entry name" value="Zn2Cys6_DnaBD"/>
</dbReference>
<dbReference type="SUPFAM" id="SSF57701">
    <property type="entry name" value="Zn2/Cys6 DNA-binding domain"/>
    <property type="match status" value="1"/>
</dbReference>
<dbReference type="CDD" id="cd00067">
    <property type="entry name" value="GAL4"/>
    <property type="match status" value="1"/>
</dbReference>
<feature type="domain" description="Zn(2)-C6 fungal-type" evidence="4">
    <location>
        <begin position="50"/>
        <end position="80"/>
    </location>
</feature>
<dbReference type="PROSITE" id="PS00463">
    <property type="entry name" value="ZN2_CY6_FUNGAL_1"/>
    <property type="match status" value="1"/>
</dbReference>
<reference evidence="5" key="1">
    <citation type="journal article" date="2020" name="Stud. Mycol.">
        <title>101 Dothideomycetes genomes: a test case for predicting lifestyles and emergence of pathogens.</title>
        <authorList>
            <person name="Haridas S."/>
            <person name="Albert R."/>
            <person name="Binder M."/>
            <person name="Bloem J."/>
            <person name="Labutti K."/>
            <person name="Salamov A."/>
            <person name="Andreopoulos B."/>
            <person name="Baker S."/>
            <person name="Barry K."/>
            <person name="Bills G."/>
            <person name="Bluhm B."/>
            <person name="Cannon C."/>
            <person name="Castanera R."/>
            <person name="Culley D."/>
            <person name="Daum C."/>
            <person name="Ezra D."/>
            <person name="Gonzalez J."/>
            <person name="Henrissat B."/>
            <person name="Kuo A."/>
            <person name="Liang C."/>
            <person name="Lipzen A."/>
            <person name="Lutzoni F."/>
            <person name="Magnuson J."/>
            <person name="Mondo S."/>
            <person name="Nolan M."/>
            <person name="Ohm R."/>
            <person name="Pangilinan J."/>
            <person name="Park H.-J."/>
            <person name="Ramirez L."/>
            <person name="Alfaro M."/>
            <person name="Sun H."/>
            <person name="Tritt A."/>
            <person name="Yoshinaga Y."/>
            <person name="Zwiers L.-H."/>
            <person name="Turgeon B."/>
            <person name="Goodwin S."/>
            <person name="Spatafora J."/>
            <person name="Crous P."/>
            <person name="Grigoriev I."/>
        </authorList>
    </citation>
    <scope>NUCLEOTIDE SEQUENCE</scope>
    <source>
        <strain evidence="5">CBS 113389</strain>
    </source>
</reference>
<dbReference type="GO" id="GO:0045944">
    <property type="term" value="P:positive regulation of transcription by RNA polymerase II"/>
    <property type="evidence" value="ECO:0007669"/>
    <property type="project" value="TreeGrafter"/>
</dbReference>
<dbReference type="AlphaFoldDB" id="A0A6A6PLV6"/>
<dbReference type="InterPro" id="IPR036864">
    <property type="entry name" value="Zn2-C6_fun-type_DNA-bd_sf"/>
</dbReference>
<feature type="region of interest" description="Disordered" evidence="3">
    <location>
        <begin position="1"/>
        <end position="46"/>
    </location>
</feature>
<proteinExistence type="predicted"/>
<protein>
    <recommendedName>
        <fullName evidence="4">Zn(2)-C6 fungal-type domain-containing protein</fullName>
    </recommendedName>
</protein>
<organism evidence="5 6">
    <name type="scientific">Neohortaea acidophila</name>
    <dbReference type="NCBI Taxonomy" id="245834"/>
    <lineage>
        <taxon>Eukaryota</taxon>
        <taxon>Fungi</taxon>
        <taxon>Dikarya</taxon>
        <taxon>Ascomycota</taxon>
        <taxon>Pezizomycotina</taxon>
        <taxon>Dothideomycetes</taxon>
        <taxon>Dothideomycetidae</taxon>
        <taxon>Mycosphaerellales</taxon>
        <taxon>Teratosphaeriaceae</taxon>
        <taxon>Neohortaea</taxon>
    </lineage>
</organism>
<dbReference type="Pfam" id="PF11951">
    <property type="entry name" value="Fungal_trans_2"/>
    <property type="match status" value="1"/>
</dbReference>
<dbReference type="GO" id="GO:0000976">
    <property type="term" value="F:transcription cis-regulatory region binding"/>
    <property type="evidence" value="ECO:0007669"/>
    <property type="project" value="TreeGrafter"/>
</dbReference>
<dbReference type="Gene3D" id="4.10.240.10">
    <property type="entry name" value="Zn(2)-C6 fungal-type DNA-binding domain"/>
    <property type="match status" value="1"/>
</dbReference>
<dbReference type="GO" id="GO:0000981">
    <property type="term" value="F:DNA-binding transcription factor activity, RNA polymerase II-specific"/>
    <property type="evidence" value="ECO:0007669"/>
    <property type="project" value="InterPro"/>
</dbReference>
<evidence type="ECO:0000313" key="6">
    <source>
        <dbReference type="Proteomes" id="UP000799767"/>
    </source>
</evidence>
<dbReference type="Pfam" id="PF00172">
    <property type="entry name" value="Zn_clus"/>
    <property type="match status" value="1"/>
</dbReference>